<dbReference type="EMBL" id="JACEFF010000864">
    <property type="protein sequence ID" value="KAH9629525.1"/>
    <property type="molecule type" value="Genomic_DNA"/>
</dbReference>
<feature type="region of interest" description="Disordered" evidence="1">
    <location>
        <begin position="1"/>
        <end position="20"/>
    </location>
</feature>
<organism evidence="2 3">
    <name type="scientific">Spodoptera exigua</name>
    <name type="common">Beet armyworm</name>
    <name type="synonym">Noctua fulgens</name>
    <dbReference type="NCBI Taxonomy" id="7107"/>
    <lineage>
        <taxon>Eukaryota</taxon>
        <taxon>Metazoa</taxon>
        <taxon>Ecdysozoa</taxon>
        <taxon>Arthropoda</taxon>
        <taxon>Hexapoda</taxon>
        <taxon>Insecta</taxon>
        <taxon>Pterygota</taxon>
        <taxon>Neoptera</taxon>
        <taxon>Endopterygota</taxon>
        <taxon>Lepidoptera</taxon>
        <taxon>Glossata</taxon>
        <taxon>Ditrysia</taxon>
        <taxon>Noctuoidea</taxon>
        <taxon>Noctuidae</taxon>
        <taxon>Amphipyrinae</taxon>
        <taxon>Spodoptera</taxon>
    </lineage>
</organism>
<evidence type="ECO:0000313" key="2">
    <source>
        <dbReference type="EMBL" id="KAH9629525.1"/>
    </source>
</evidence>
<protein>
    <submittedName>
        <fullName evidence="2">Uncharacterized protein</fullName>
    </submittedName>
</protein>
<sequence length="394" mass="41725">MVGAARVVGGVGNPTPGRSAPAALDIGPGGLHAHAETLRGLCASDHAGLSWHGDPPSAANIRVVRAVLRGGTGLLGRPGACLAGKSRAGLRPTRRDGQATLDGAPVVLWEMSAASFTDIKKYRAGTDVVVLQYMGRRARRHAAARLRARATGAPSSATTVPLHGDGTATPATEEACKLPWSRLPEPALDEALDRFFMVHHNPALPYHDLPQFKLILVSCELSPLQPAAVDTLSRQKRARGVSQWVRAACAPTLAAHVTAQSAQLLCIIEMLAPHLEESDGELEDLMSRAVVIMCIEPAATSALPVWVSWLGTASPRSVRASISATATLTAFEYFAVLADAAVRAMLLCTDKPDIDKDHKYAVDNSVDTEAVCIVHHQISARLAILIIEDLYGKA</sequence>
<gene>
    <name evidence="2" type="ORF">HF086_015855</name>
</gene>
<dbReference type="Proteomes" id="UP000814243">
    <property type="component" value="Unassembled WGS sequence"/>
</dbReference>
<evidence type="ECO:0000256" key="1">
    <source>
        <dbReference type="SAM" id="MobiDB-lite"/>
    </source>
</evidence>
<accession>A0A922S9P4</accession>
<comment type="caution">
    <text evidence="2">The sequence shown here is derived from an EMBL/GenBank/DDBJ whole genome shotgun (WGS) entry which is preliminary data.</text>
</comment>
<evidence type="ECO:0000313" key="3">
    <source>
        <dbReference type="Proteomes" id="UP000814243"/>
    </source>
</evidence>
<reference evidence="2" key="1">
    <citation type="journal article" date="2021" name="G3 (Bethesda)">
        <title>Genome and transcriptome analysis of the beet armyworm Spodoptera exigua reveals targets for pest control. .</title>
        <authorList>
            <person name="Simon S."/>
            <person name="Breeschoten T."/>
            <person name="Jansen H.J."/>
            <person name="Dirks R.P."/>
            <person name="Schranz M.E."/>
            <person name="Ros V.I.D."/>
        </authorList>
    </citation>
    <scope>NUCLEOTIDE SEQUENCE</scope>
    <source>
        <strain evidence="2">TB_SE_WUR_2020</strain>
    </source>
</reference>
<feature type="region of interest" description="Disordered" evidence="1">
    <location>
        <begin position="149"/>
        <end position="168"/>
    </location>
</feature>
<dbReference type="AlphaFoldDB" id="A0A922S9P4"/>
<name>A0A922S9P4_SPOEX</name>
<proteinExistence type="predicted"/>